<feature type="transmembrane region" description="Helical" evidence="11">
    <location>
        <begin position="90"/>
        <end position="109"/>
    </location>
</feature>
<proteinExistence type="predicted"/>
<gene>
    <name evidence="13" type="ORF">DKW60_09415</name>
</gene>
<evidence type="ECO:0000259" key="12">
    <source>
        <dbReference type="Pfam" id="PF00892"/>
    </source>
</evidence>
<evidence type="ECO:0000313" key="13">
    <source>
        <dbReference type="EMBL" id="PWQ97835.1"/>
    </source>
</evidence>
<dbReference type="Gene3D" id="1.10.3730.20">
    <property type="match status" value="1"/>
</dbReference>
<comment type="subcellular location">
    <subcellularLocation>
        <location evidence="1">Cell membrane</location>
        <topology evidence="1">Multi-pass membrane protein</topology>
    </subcellularLocation>
</comment>
<dbReference type="GO" id="GO:0009245">
    <property type="term" value="P:lipid A biosynthetic process"/>
    <property type="evidence" value="ECO:0007669"/>
    <property type="project" value="UniProtKB-KW"/>
</dbReference>
<dbReference type="GO" id="GO:0022857">
    <property type="term" value="F:transmembrane transporter activity"/>
    <property type="evidence" value="ECO:0007669"/>
    <property type="project" value="InterPro"/>
</dbReference>
<accession>A0A317CGZ1</accession>
<evidence type="ECO:0000256" key="3">
    <source>
        <dbReference type="ARBA" id="ARBA00022516"/>
    </source>
</evidence>
<dbReference type="InterPro" id="IPR037185">
    <property type="entry name" value="EmrE-like"/>
</dbReference>
<dbReference type="InterPro" id="IPR000620">
    <property type="entry name" value="EamA_dom"/>
</dbReference>
<evidence type="ECO:0000256" key="7">
    <source>
        <dbReference type="ARBA" id="ARBA00022985"/>
    </source>
</evidence>
<dbReference type="GO" id="GO:0009103">
    <property type="term" value="P:lipopolysaccharide biosynthetic process"/>
    <property type="evidence" value="ECO:0007669"/>
    <property type="project" value="UniProtKB-KW"/>
</dbReference>
<dbReference type="PANTHER" id="PTHR30561">
    <property type="entry name" value="SMR FAMILY PROTON-DEPENDENT DRUG EFFLUX TRANSPORTER SUGE"/>
    <property type="match status" value="1"/>
</dbReference>
<keyword evidence="7" id="KW-0448">Lipopolysaccharide biosynthesis</keyword>
<evidence type="ECO:0000256" key="9">
    <source>
        <dbReference type="ARBA" id="ARBA00023098"/>
    </source>
</evidence>
<dbReference type="PANTHER" id="PTHR30561:SF9">
    <property type="entry name" value="4-AMINO-4-DEOXY-L-ARABINOSE-PHOSPHOUNDECAPRENOL FLIPPASE SUBUNIT ARNF-RELATED"/>
    <property type="match status" value="1"/>
</dbReference>
<dbReference type="Pfam" id="PF00892">
    <property type="entry name" value="EamA"/>
    <property type="match status" value="1"/>
</dbReference>
<dbReference type="AlphaFoldDB" id="A0A317CGZ1"/>
<evidence type="ECO:0000256" key="8">
    <source>
        <dbReference type="ARBA" id="ARBA00022989"/>
    </source>
</evidence>
<evidence type="ECO:0000256" key="1">
    <source>
        <dbReference type="ARBA" id="ARBA00004651"/>
    </source>
</evidence>
<evidence type="ECO:0000256" key="2">
    <source>
        <dbReference type="ARBA" id="ARBA00022475"/>
    </source>
</evidence>
<feature type="transmembrane region" description="Helical" evidence="11">
    <location>
        <begin position="37"/>
        <end position="58"/>
    </location>
</feature>
<name>A0A317CGZ1_9GAMM</name>
<keyword evidence="4" id="KW-0997">Cell inner membrane</keyword>
<keyword evidence="10 11" id="KW-0472">Membrane</keyword>
<keyword evidence="9" id="KW-0443">Lipid metabolism</keyword>
<dbReference type="OrthoDB" id="6058674at2"/>
<sequence length="110" mass="11975">MALFFSIILTSSAQILQKFAANSATESATSGKQSQGLLVLLSLACLGLALLLWLVVLSAMPVSRAYPMLSLSYIIVMVLARWIFKEHIPWQRWFGAALIMLGISCLMGIG</sequence>
<protein>
    <submittedName>
        <fullName evidence="13">4-amino-4-deoxy-L-arabinose-phospho-UDP flippase</fullName>
    </submittedName>
</protein>
<evidence type="ECO:0000256" key="5">
    <source>
        <dbReference type="ARBA" id="ARBA00022556"/>
    </source>
</evidence>
<keyword evidence="6 11" id="KW-0812">Transmembrane</keyword>
<keyword evidence="8 11" id="KW-1133">Transmembrane helix</keyword>
<evidence type="ECO:0000256" key="6">
    <source>
        <dbReference type="ARBA" id="ARBA00022692"/>
    </source>
</evidence>
<evidence type="ECO:0000256" key="11">
    <source>
        <dbReference type="SAM" id="Phobius"/>
    </source>
</evidence>
<keyword evidence="14" id="KW-1185">Reference proteome</keyword>
<organism evidence="13 14">
    <name type="scientific">Leucothrix pacifica</name>
    <dbReference type="NCBI Taxonomy" id="1247513"/>
    <lineage>
        <taxon>Bacteria</taxon>
        <taxon>Pseudomonadati</taxon>
        <taxon>Pseudomonadota</taxon>
        <taxon>Gammaproteobacteria</taxon>
        <taxon>Thiotrichales</taxon>
        <taxon>Thiotrichaceae</taxon>
        <taxon>Leucothrix</taxon>
    </lineage>
</organism>
<reference evidence="13 14" key="1">
    <citation type="submission" date="2018-05" db="EMBL/GenBank/DDBJ databases">
        <title>Leucothrix arctica sp. nov., isolated from Arctic seawater.</title>
        <authorList>
            <person name="Choi A."/>
            <person name="Baek K."/>
        </authorList>
    </citation>
    <scope>NUCLEOTIDE SEQUENCE [LARGE SCALE GENOMIC DNA]</scope>
    <source>
        <strain evidence="13 14">JCM 18388</strain>
    </source>
</reference>
<dbReference type="SUPFAM" id="SSF103481">
    <property type="entry name" value="Multidrug resistance efflux transporter EmrE"/>
    <property type="match status" value="1"/>
</dbReference>
<keyword evidence="3" id="KW-0444">Lipid biosynthesis</keyword>
<dbReference type="GO" id="GO:0005886">
    <property type="term" value="C:plasma membrane"/>
    <property type="evidence" value="ECO:0007669"/>
    <property type="project" value="UniProtKB-SubCell"/>
</dbReference>
<feature type="transmembrane region" description="Helical" evidence="11">
    <location>
        <begin position="65"/>
        <end position="84"/>
    </location>
</feature>
<dbReference type="Proteomes" id="UP000245539">
    <property type="component" value="Unassembled WGS sequence"/>
</dbReference>
<dbReference type="EMBL" id="QGKM01000022">
    <property type="protein sequence ID" value="PWQ97835.1"/>
    <property type="molecule type" value="Genomic_DNA"/>
</dbReference>
<comment type="caution">
    <text evidence="13">The sequence shown here is derived from an EMBL/GenBank/DDBJ whole genome shotgun (WGS) entry which is preliminary data.</text>
</comment>
<keyword evidence="2" id="KW-1003">Cell membrane</keyword>
<evidence type="ECO:0000256" key="4">
    <source>
        <dbReference type="ARBA" id="ARBA00022519"/>
    </source>
</evidence>
<keyword evidence="5" id="KW-0441">Lipid A biosynthesis</keyword>
<evidence type="ECO:0000313" key="14">
    <source>
        <dbReference type="Proteomes" id="UP000245539"/>
    </source>
</evidence>
<evidence type="ECO:0000256" key="10">
    <source>
        <dbReference type="ARBA" id="ARBA00023136"/>
    </source>
</evidence>
<dbReference type="InterPro" id="IPR000390">
    <property type="entry name" value="Small_drug/metabolite_transptr"/>
</dbReference>
<feature type="domain" description="EamA" evidence="12">
    <location>
        <begin position="27"/>
        <end position="106"/>
    </location>
</feature>